<feature type="transmembrane region" description="Helical" evidence="6">
    <location>
        <begin position="302"/>
        <end position="335"/>
    </location>
</feature>
<dbReference type="PANTHER" id="PTHR21716:SF64">
    <property type="entry name" value="AI-2 TRANSPORT PROTEIN TQSA"/>
    <property type="match status" value="1"/>
</dbReference>
<dbReference type="Proteomes" id="UP000305887">
    <property type="component" value="Unassembled WGS sequence"/>
</dbReference>
<evidence type="ECO:0000256" key="6">
    <source>
        <dbReference type="SAM" id="Phobius"/>
    </source>
</evidence>
<evidence type="ECO:0000256" key="2">
    <source>
        <dbReference type="ARBA" id="ARBA00009773"/>
    </source>
</evidence>
<feature type="transmembrane region" description="Helical" evidence="6">
    <location>
        <begin position="208"/>
        <end position="235"/>
    </location>
</feature>
<evidence type="ECO:0000256" key="4">
    <source>
        <dbReference type="ARBA" id="ARBA00022989"/>
    </source>
</evidence>
<dbReference type="OrthoDB" id="5792512at2"/>
<protein>
    <submittedName>
        <fullName evidence="7">AI-2E family transporter</fullName>
    </submittedName>
</protein>
<evidence type="ECO:0000256" key="1">
    <source>
        <dbReference type="ARBA" id="ARBA00004141"/>
    </source>
</evidence>
<comment type="subcellular location">
    <subcellularLocation>
        <location evidence="1">Membrane</location>
        <topology evidence="1">Multi-pass membrane protein</topology>
    </subcellularLocation>
</comment>
<sequence length="352" mass="37855">MAVTVGQQARIWGVAALVFFLLLWFLGAVLLPFILGAIVAYLLDPIADRLERAGVRRVWAVVLITLCALLAIVIASLIIVPTLVNQATALIQIAPDLVTRTGTWLTARFPTLVEADSPLRQQITELGTGIQERAGTLLNTILSSAVGVINGLLIVVVVPVVTFYLLLDWDSMVARIDDLLPREHAPTIRALAHEMDDRLAAFIRGQGLVCLILGTYYAVALALVGLNFGLVIGAIAGALTFIPYVGALVGGLLAIGLALYQFWGDWIWVVAVWAIFQSGQFVEGNFLTPKLVGERVGVHPVWLLFALSAFGALFGFLGVIVAVPVAAVLGVLVRFAIAKYKESRIYQGARLP</sequence>
<gene>
    <name evidence="7" type="ORF">FHG66_17305</name>
</gene>
<dbReference type="AlphaFoldDB" id="A0A5C4MPH4"/>
<proteinExistence type="inferred from homology"/>
<comment type="caution">
    <text evidence="7">The sequence shown here is derived from an EMBL/GenBank/DDBJ whole genome shotgun (WGS) entry which is preliminary data.</text>
</comment>
<name>A0A5C4MPH4_9RHOB</name>
<dbReference type="GO" id="GO:0055085">
    <property type="term" value="P:transmembrane transport"/>
    <property type="evidence" value="ECO:0007669"/>
    <property type="project" value="TreeGrafter"/>
</dbReference>
<evidence type="ECO:0000313" key="7">
    <source>
        <dbReference type="EMBL" id="TNC47222.1"/>
    </source>
</evidence>
<feature type="transmembrane region" description="Helical" evidence="6">
    <location>
        <begin position="12"/>
        <end position="43"/>
    </location>
</feature>
<accession>A0A5C4MPH4</accession>
<dbReference type="EMBL" id="VDFU01000028">
    <property type="protein sequence ID" value="TNC47222.1"/>
    <property type="molecule type" value="Genomic_DNA"/>
</dbReference>
<dbReference type="Pfam" id="PF01594">
    <property type="entry name" value="AI-2E_transport"/>
    <property type="match status" value="1"/>
</dbReference>
<evidence type="ECO:0000256" key="5">
    <source>
        <dbReference type="ARBA" id="ARBA00023136"/>
    </source>
</evidence>
<keyword evidence="4 6" id="KW-1133">Transmembrane helix</keyword>
<dbReference type="PANTHER" id="PTHR21716">
    <property type="entry name" value="TRANSMEMBRANE PROTEIN"/>
    <property type="match status" value="1"/>
</dbReference>
<comment type="similarity">
    <text evidence="2">Belongs to the autoinducer-2 exporter (AI-2E) (TC 2.A.86) family.</text>
</comment>
<evidence type="ECO:0000313" key="8">
    <source>
        <dbReference type="Proteomes" id="UP000305887"/>
    </source>
</evidence>
<dbReference type="GO" id="GO:0016020">
    <property type="term" value="C:membrane"/>
    <property type="evidence" value="ECO:0007669"/>
    <property type="project" value="UniProtKB-SubCell"/>
</dbReference>
<dbReference type="InterPro" id="IPR002549">
    <property type="entry name" value="AI-2E-like"/>
</dbReference>
<keyword evidence="8" id="KW-1185">Reference proteome</keyword>
<organism evidence="7 8">
    <name type="scientific">Rubellimicrobium rubrum</name>
    <dbReference type="NCBI Taxonomy" id="2585369"/>
    <lineage>
        <taxon>Bacteria</taxon>
        <taxon>Pseudomonadati</taxon>
        <taxon>Pseudomonadota</taxon>
        <taxon>Alphaproteobacteria</taxon>
        <taxon>Rhodobacterales</taxon>
        <taxon>Roseobacteraceae</taxon>
        <taxon>Rubellimicrobium</taxon>
    </lineage>
</organism>
<feature type="transmembrane region" description="Helical" evidence="6">
    <location>
        <begin position="241"/>
        <end position="259"/>
    </location>
</feature>
<feature type="transmembrane region" description="Helical" evidence="6">
    <location>
        <begin position="55"/>
        <end position="80"/>
    </location>
</feature>
<reference evidence="7 8" key="1">
    <citation type="submission" date="2019-06" db="EMBL/GenBank/DDBJ databases">
        <title>YIM 131921 draft genome.</title>
        <authorList>
            <person name="Jiang L."/>
        </authorList>
    </citation>
    <scope>NUCLEOTIDE SEQUENCE [LARGE SCALE GENOMIC DNA]</scope>
    <source>
        <strain evidence="7 8">YIM 131921</strain>
    </source>
</reference>
<evidence type="ECO:0000256" key="3">
    <source>
        <dbReference type="ARBA" id="ARBA00022692"/>
    </source>
</evidence>
<keyword evidence="5 6" id="KW-0472">Membrane</keyword>
<feature type="transmembrane region" description="Helical" evidence="6">
    <location>
        <begin position="141"/>
        <end position="167"/>
    </location>
</feature>
<dbReference type="RefSeq" id="WP_139078298.1">
    <property type="nucleotide sequence ID" value="NZ_VDFU01000028.1"/>
</dbReference>
<keyword evidence="3 6" id="KW-0812">Transmembrane</keyword>